<reference evidence="3" key="1">
    <citation type="submission" date="2025-08" db="UniProtKB">
        <authorList>
            <consortium name="Ensembl"/>
        </authorList>
    </citation>
    <scope>IDENTIFICATION</scope>
</reference>
<dbReference type="InterPro" id="IPR008216">
    <property type="entry name" value="Tachykinin_fam"/>
</dbReference>
<evidence type="ECO:0000256" key="1">
    <source>
        <dbReference type="ARBA" id="ARBA00007518"/>
    </source>
</evidence>
<accession>A0A674DS57</accession>
<keyword evidence="4" id="KW-1185">Reference proteome</keyword>
<evidence type="ECO:0008006" key="5">
    <source>
        <dbReference type="Google" id="ProtNLM"/>
    </source>
</evidence>
<evidence type="ECO:0000256" key="2">
    <source>
        <dbReference type="ARBA" id="ARBA00022815"/>
    </source>
</evidence>
<dbReference type="InterPro" id="IPR013055">
    <property type="entry name" value="Tachy_Neuro_lke_CS"/>
</dbReference>
<keyword evidence="2" id="KW-0027">Amidation</keyword>
<comment type="similarity">
    <text evidence="1">Belongs to the tachykinin family.</text>
</comment>
<dbReference type="Ensembl" id="ENSSTUT00000105620.1">
    <property type="protein sequence ID" value="ENSSTUP00000098384.1"/>
    <property type="gene ID" value="ENSSTUG00000044173.1"/>
</dbReference>
<evidence type="ECO:0000313" key="4">
    <source>
        <dbReference type="Proteomes" id="UP000472277"/>
    </source>
</evidence>
<dbReference type="InParanoid" id="A0A674DS57"/>
<dbReference type="AlphaFoldDB" id="A0A674DS57"/>
<dbReference type="Proteomes" id="UP000472277">
    <property type="component" value="Chromosome 37"/>
</dbReference>
<proteinExistence type="inferred from homology"/>
<name>A0A674DS57_SALTR</name>
<dbReference type="PRINTS" id="PR01829">
    <property type="entry name" value="PROTACHYKNIN"/>
</dbReference>
<dbReference type="PROSITE" id="PS00267">
    <property type="entry name" value="TACHYKININ"/>
    <property type="match status" value="1"/>
</dbReference>
<dbReference type="GeneTree" id="ENSGT00940000178392"/>
<sequence>MKIILLIMVFSFVLATVLTKLCILFIQSKWPQSEQYKEILKRMTRKPESRKFFGLMGKRGSGQKFESFVGLMGKRSSEEQGKIPAFSVCMTQFFSLSGHTVDYCYSCRFLLMDLKQLHTTSN</sequence>
<dbReference type="GO" id="GO:0007217">
    <property type="term" value="P:tachykinin receptor signaling pathway"/>
    <property type="evidence" value="ECO:0007669"/>
    <property type="project" value="InterPro"/>
</dbReference>
<organism evidence="3 4">
    <name type="scientific">Salmo trutta</name>
    <name type="common">Brown trout</name>
    <dbReference type="NCBI Taxonomy" id="8032"/>
    <lineage>
        <taxon>Eukaryota</taxon>
        <taxon>Metazoa</taxon>
        <taxon>Chordata</taxon>
        <taxon>Craniata</taxon>
        <taxon>Vertebrata</taxon>
        <taxon>Euteleostomi</taxon>
        <taxon>Actinopterygii</taxon>
        <taxon>Neopterygii</taxon>
        <taxon>Teleostei</taxon>
        <taxon>Protacanthopterygii</taxon>
        <taxon>Salmoniformes</taxon>
        <taxon>Salmonidae</taxon>
        <taxon>Salmoninae</taxon>
        <taxon>Salmo</taxon>
    </lineage>
</organism>
<evidence type="ECO:0000313" key="3">
    <source>
        <dbReference type="Ensembl" id="ENSSTUP00000098384.1"/>
    </source>
</evidence>
<reference evidence="3" key="2">
    <citation type="submission" date="2025-09" db="UniProtKB">
        <authorList>
            <consortium name="Ensembl"/>
        </authorList>
    </citation>
    <scope>IDENTIFICATION</scope>
</reference>
<protein>
    <recommendedName>
        <fullName evidence="5">Neurokinin A</fullName>
    </recommendedName>
</protein>